<keyword evidence="3 12" id="KW-0235">DNA replication</keyword>
<protein>
    <recommendedName>
        <fullName evidence="11 12">Replicative DNA helicase</fullName>
        <ecNumber evidence="11 12">5.6.2.3</ecNumber>
    </recommendedName>
</protein>
<dbReference type="GO" id="GO:0016887">
    <property type="term" value="F:ATP hydrolysis activity"/>
    <property type="evidence" value="ECO:0007669"/>
    <property type="project" value="RHEA"/>
</dbReference>
<dbReference type="eggNOG" id="COG0305">
    <property type="taxonomic scope" value="Bacteria"/>
</dbReference>
<dbReference type="RefSeq" id="WP_025371790.1">
    <property type="nucleotide sequence ID" value="NZ_CP003915.1"/>
</dbReference>
<dbReference type="GO" id="GO:0003677">
    <property type="term" value="F:DNA binding"/>
    <property type="evidence" value="ECO:0007669"/>
    <property type="project" value="UniProtKB-UniRule"/>
</dbReference>
<keyword evidence="6 12" id="KW-0347">Helicase</keyword>
<dbReference type="PATRIC" id="fig|1247726.3.peg.1175"/>
<feature type="domain" description="SF4 helicase" evidence="13">
    <location>
        <begin position="162"/>
        <end position="425"/>
    </location>
</feature>
<dbReference type="PANTHER" id="PTHR30153">
    <property type="entry name" value="REPLICATIVE DNA HELICASE DNAB"/>
    <property type="match status" value="1"/>
</dbReference>
<evidence type="ECO:0000256" key="6">
    <source>
        <dbReference type="ARBA" id="ARBA00022806"/>
    </source>
</evidence>
<proteinExistence type="inferred from homology"/>
<dbReference type="Gene3D" id="1.10.860.10">
    <property type="entry name" value="DNAb Helicase, Chain A"/>
    <property type="match status" value="1"/>
</dbReference>
<evidence type="ECO:0000313" key="14">
    <source>
        <dbReference type="EMBL" id="AHG63168.1"/>
    </source>
</evidence>
<dbReference type="SUPFAM" id="SSF48024">
    <property type="entry name" value="N-terminal domain of DnaB helicase"/>
    <property type="match status" value="1"/>
</dbReference>
<evidence type="ECO:0000256" key="2">
    <source>
        <dbReference type="ARBA" id="ARBA00022515"/>
    </source>
</evidence>
<dbReference type="InterPro" id="IPR027417">
    <property type="entry name" value="P-loop_NTPase"/>
</dbReference>
<dbReference type="AlphaFoldDB" id="W0PDQ4"/>
<evidence type="ECO:0000256" key="8">
    <source>
        <dbReference type="ARBA" id="ARBA00023125"/>
    </source>
</evidence>
<comment type="catalytic activity">
    <reaction evidence="10 12">
        <text>ATP + H2O = ADP + phosphate + H(+)</text>
        <dbReference type="Rhea" id="RHEA:13065"/>
        <dbReference type="ChEBI" id="CHEBI:15377"/>
        <dbReference type="ChEBI" id="CHEBI:15378"/>
        <dbReference type="ChEBI" id="CHEBI:30616"/>
        <dbReference type="ChEBI" id="CHEBI:43474"/>
        <dbReference type="ChEBI" id="CHEBI:456216"/>
        <dbReference type="EC" id="5.6.2.3"/>
    </reaction>
</comment>
<evidence type="ECO:0000256" key="4">
    <source>
        <dbReference type="ARBA" id="ARBA00022741"/>
    </source>
</evidence>
<dbReference type="Pfam" id="PF00772">
    <property type="entry name" value="DnaB"/>
    <property type="match status" value="1"/>
</dbReference>
<sequence length="442" mass="48334">MNIALEAEQSVLGGLLLDNNAYDRLGMLSKEDFARADHQTIFAETKRLIEAGKPVDVITLSEKLAGVCDIAYLASLETNTPSVSNIGHYAKIVRETAQRRKLLTVGIRIQEDAAKAGADTAAVIDMAQSELEKIAENRESNEPVLASDDLADYLNELERREEGNGTAVFATGFADLDRKMSGGLRGGDLCVIAGRPKTGKTSLAMNIAVNISYDHPVLFLSQEMKRRQLHDRNVASIGKVDLSHLLNPKQITTKEMDGVGTAVATISALKLYVDDQGGLRLMDVRVKARGVARKHGLKVLVIDYLQLMVGEGANRNAEIEGITRGLKALALEMDIAIILLSQLNRSLESRPNKRPLPSDLRDSGAIEQDCDMALFMYRDEVYHPETTDKGICEVNVGLIRQGEPGTVGLVFEGQYSKFSNLERGRLFGQAAPKPKYSNGLRD</sequence>
<dbReference type="GO" id="GO:0005524">
    <property type="term" value="F:ATP binding"/>
    <property type="evidence" value="ECO:0007669"/>
    <property type="project" value="UniProtKB-UniRule"/>
</dbReference>
<evidence type="ECO:0000256" key="12">
    <source>
        <dbReference type="RuleBase" id="RU362085"/>
    </source>
</evidence>
<keyword evidence="9" id="KW-0413">Isomerase</keyword>
<dbReference type="InterPro" id="IPR007693">
    <property type="entry name" value="DNA_helicase_DnaB-like_N"/>
</dbReference>
<name>W0PDQ4_ADVMD</name>
<dbReference type="NCBIfam" id="TIGR00665">
    <property type="entry name" value="DnaB"/>
    <property type="match status" value="1"/>
</dbReference>
<dbReference type="KEGG" id="amim:MIM_c10700"/>
<reference evidence="14 15" key="1">
    <citation type="journal article" date="2014" name="Microbiology">
        <title>Unravelling the complete genome sequence of Advenella mimigardefordensis strain DPN7T and novel insights in the catabolism of the xenobiotic polythioester precursor 3,3'-dithiodipropionate.</title>
        <authorList>
            <person name="Wubbeler J.H."/>
            <person name="Hiessl S."/>
            <person name="Schuldes J."/>
            <person name="Thurmer A."/>
            <person name="Daniel R."/>
            <person name="Steinbuchel A."/>
        </authorList>
    </citation>
    <scope>NUCLEOTIDE SEQUENCE [LARGE SCALE GENOMIC DNA]</scope>
    <source>
        <strain evidence="15">DSM 17166 / LMG 22922 / DPN7</strain>
    </source>
</reference>
<evidence type="ECO:0000256" key="3">
    <source>
        <dbReference type="ARBA" id="ARBA00022705"/>
    </source>
</evidence>
<organism evidence="14 15">
    <name type="scientific">Advenella mimigardefordensis (strain DSM 17166 / LMG 22922 / DPN7)</name>
    <dbReference type="NCBI Taxonomy" id="1247726"/>
    <lineage>
        <taxon>Bacteria</taxon>
        <taxon>Pseudomonadati</taxon>
        <taxon>Pseudomonadota</taxon>
        <taxon>Betaproteobacteria</taxon>
        <taxon>Burkholderiales</taxon>
        <taxon>Alcaligenaceae</taxon>
    </lineage>
</organism>
<evidence type="ECO:0000256" key="5">
    <source>
        <dbReference type="ARBA" id="ARBA00022801"/>
    </source>
</evidence>
<dbReference type="EMBL" id="CP003915">
    <property type="protein sequence ID" value="AHG63168.1"/>
    <property type="molecule type" value="Genomic_DNA"/>
</dbReference>
<dbReference type="GO" id="GO:0043139">
    <property type="term" value="F:5'-3' DNA helicase activity"/>
    <property type="evidence" value="ECO:0007669"/>
    <property type="project" value="UniProtKB-EC"/>
</dbReference>
<dbReference type="EC" id="5.6.2.3" evidence="11 12"/>
<keyword evidence="15" id="KW-1185">Reference proteome</keyword>
<comment type="function">
    <text evidence="12">The main replicative DNA helicase, it participates in initiation and elongation during chromosome replication. Travels ahead of the DNA replisome, separating dsDNA into templates for DNA synthesis. A processive ATP-dependent 5'-3' DNA helicase it has DNA-dependent ATPase activity.</text>
</comment>
<dbReference type="CDD" id="cd00984">
    <property type="entry name" value="DnaB_C"/>
    <property type="match status" value="1"/>
</dbReference>
<keyword evidence="8 12" id="KW-0238">DNA-binding</keyword>
<dbReference type="SMART" id="SM00382">
    <property type="entry name" value="AAA"/>
    <property type="match status" value="1"/>
</dbReference>
<evidence type="ECO:0000313" key="15">
    <source>
        <dbReference type="Proteomes" id="UP000019095"/>
    </source>
</evidence>
<dbReference type="InterPro" id="IPR003593">
    <property type="entry name" value="AAA+_ATPase"/>
</dbReference>
<evidence type="ECO:0000256" key="9">
    <source>
        <dbReference type="ARBA" id="ARBA00023235"/>
    </source>
</evidence>
<dbReference type="Proteomes" id="UP000019095">
    <property type="component" value="Chromosome"/>
</dbReference>
<comment type="similarity">
    <text evidence="1 12">Belongs to the helicase family. DnaB subfamily.</text>
</comment>
<evidence type="ECO:0000256" key="10">
    <source>
        <dbReference type="ARBA" id="ARBA00048954"/>
    </source>
</evidence>
<keyword evidence="4 12" id="KW-0547">Nucleotide-binding</keyword>
<dbReference type="Pfam" id="PF03796">
    <property type="entry name" value="DnaB_C"/>
    <property type="match status" value="1"/>
</dbReference>
<dbReference type="PROSITE" id="PS51199">
    <property type="entry name" value="SF4_HELICASE"/>
    <property type="match status" value="1"/>
</dbReference>
<dbReference type="InterPro" id="IPR007692">
    <property type="entry name" value="DNA_helicase_DnaB"/>
</dbReference>
<gene>
    <name evidence="14" type="primary">dnaB1</name>
    <name evidence="14" type="ORF">MIM_c10700</name>
</gene>
<keyword evidence="5 12" id="KW-0378">Hydrolase</keyword>
<dbReference type="Gene3D" id="3.40.50.300">
    <property type="entry name" value="P-loop containing nucleotide triphosphate hydrolases"/>
    <property type="match status" value="1"/>
</dbReference>
<accession>W0PDQ4</accession>
<dbReference type="InterPro" id="IPR016136">
    <property type="entry name" value="DNA_helicase_N/primase_C"/>
</dbReference>
<dbReference type="GO" id="GO:0006269">
    <property type="term" value="P:DNA replication, synthesis of primer"/>
    <property type="evidence" value="ECO:0007669"/>
    <property type="project" value="UniProtKB-UniRule"/>
</dbReference>
<dbReference type="HOGENOM" id="CLU_005373_0_0_4"/>
<dbReference type="PANTHER" id="PTHR30153:SF2">
    <property type="entry name" value="REPLICATIVE DNA HELICASE"/>
    <property type="match status" value="1"/>
</dbReference>
<evidence type="ECO:0000256" key="11">
    <source>
        <dbReference type="NCBIfam" id="TIGR00665"/>
    </source>
</evidence>
<dbReference type="GO" id="GO:1990077">
    <property type="term" value="C:primosome complex"/>
    <property type="evidence" value="ECO:0007669"/>
    <property type="project" value="UniProtKB-UniRule"/>
</dbReference>
<dbReference type="InterPro" id="IPR036185">
    <property type="entry name" value="DNA_heli_DnaB-like_N_sf"/>
</dbReference>
<dbReference type="OrthoDB" id="8873702at2"/>
<evidence type="ECO:0000259" key="13">
    <source>
        <dbReference type="PROSITE" id="PS51199"/>
    </source>
</evidence>
<keyword evidence="7 12" id="KW-0067">ATP-binding</keyword>
<dbReference type="GO" id="GO:0005829">
    <property type="term" value="C:cytosol"/>
    <property type="evidence" value="ECO:0007669"/>
    <property type="project" value="TreeGrafter"/>
</dbReference>
<dbReference type="InterPro" id="IPR007694">
    <property type="entry name" value="DNA_helicase_DnaB-like_C"/>
</dbReference>
<evidence type="ECO:0000256" key="7">
    <source>
        <dbReference type="ARBA" id="ARBA00022840"/>
    </source>
</evidence>
<dbReference type="SUPFAM" id="SSF52540">
    <property type="entry name" value="P-loop containing nucleoside triphosphate hydrolases"/>
    <property type="match status" value="1"/>
</dbReference>
<keyword evidence="2 12" id="KW-0639">Primosome</keyword>
<evidence type="ECO:0000256" key="1">
    <source>
        <dbReference type="ARBA" id="ARBA00008428"/>
    </source>
</evidence>
<dbReference type="STRING" id="1247726.MIM_c10700"/>